<reference evidence="1" key="2">
    <citation type="journal article" date="2015" name="Fish Shellfish Immunol.">
        <title>Early steps in the European eel (Anguilla anguilla)-Vibrio vulnificus interaction in the gills: Role of the RtxA13 toxin.</title>
        <authorList>
            <person name="Callol A."/>
            <person name="Pajuelo D."/>
            <person name="Ebbesson L."/>
            <person name="Teles M."/>
            <person name="MacKenzie S."/>
            <person name="Amaro C."/>
        </authorList>
    </citation>
    <scope>NUCLEOTIDE SEQUENCE</scope>
</reference>
<organism evidence="1">
    <name type="scientific">Anguilla anguilla</name>
    <name type="common">European freshwater eel</name>
    <name type="synonym">Muraena anguilla</name>
    <dbReference type="NCBI Taxonomy" id="7936"/>
    <lineage>
        <taxon>Eukaryota</taxon>
        <taxon>Metazoa</taxon>
        <taxon>Chordata</taxon>
        <taxon>Craniata</taxon>
        <taxon>Vertebrata</taxon>
        <taxon>Euteleostomi</taxon>
        <taxon>Actinopterygii</taxon>
        <taxon>Neopterygii</taxon>
        <taxon>Teleostei</taxon>
        <taxon>Anguilliformes</taxon>
        <taxon>Anguillidae</taxon>
        <taxon>Anguilla</taxon>
    </lineage>
</organism>
<sequence>MADSSSIDYSSIPLISFKFQFEERAWTSLKSEEYCCCRLGYNG</sequence>
<name>A0A0E9U117_ANGAN</name>
<proteinExistence type="predicted"/>
<protein>
    <submittedName>
        <fullName evidence="1">Uncharacterized protein</fullName>
    </submittedName>
</protein>
<dbReference type="AlphaFoldDB" id="A0A0E9U117"/>
<accession>A0A0E9U117</accession>
<dbReference type="EMBL" id="GBXM01049155">
    <property type="protein sequence ID" value="JAH59422.1"/>
    <property type="molecule type" value="Transcribed_RNA"/>
</dbReference>
<reference evidence="1" key="1">
    <citation type="submission" date="2014-11" db="EMBL/GenBank/DDBJ databases">
        <authorList>
            <person name="Amaro Gonzalez C."/>
        </authorList>
    </citation>
    <scope>NUCLEOTIDE SEQUENCE</scope>
</reference>
<evidence type="ECO:0000313" key="1">
    <source>
        <dbReference type="EMBL" id="JAH59422.1"/>
    </source>
</evidence>